<feature type="transmembrane region" description="Helical" evidence="8">
    <location>
        <begin position="99"/>
        <end position="117"/>
    </location>
</feature>
<keyword evidence="7" id="KW-0175">Coiled coil</keyword>
<reference evidence="11" key="1">
    <citation type="journal article" date="2014" name="Int. J. Syst. Evol. Microbiol.">
        <title>Complete genome of a new Firmicutes species belonging to the dominant human colonic microbiota ('Ruminococcus bicirculans') reveals two chromosomes and a selective capacity to utilize plant glucans.</title>
        <authorList>
            <consortium name="NISC Comparative Sequencing Program"/>
            <person name="Wegmann U."/>
            <person name="Louis P."/>
            <person name="Goesmann A."/>
            <person name="Henrissat B."/>
            <person name="Duncan S.H."/>
            <person name="Flint H.J."/>
        </authorList>
    </citation>
    <scope>NUCLEOTIDE SEQUENCE</scope>
    <source>
        <strain evidence="11">CGMCC 1.8884</strain>
    </source>
</reference>
<keyword evidence="8" id="KW-0812">Transmembrane</keyword>
<dbReference type="CDD" id="cd00082">
    <property type="entry name" value="HisKA"/>
    <property type="match status" value="1"/>
</dbReference>
<proteinExistence type="predicted"/>
<evidence type="ECO:0000256" key="3">
    <source>
        <dbReference type="ARBA" id="ARBA00022553"/>
    </source>
</evidence>
<evidence type="ECO:0000256" key="2">
    <source>
        <dbReference type="ARBA" id="ARBA00012438"/>
    </source>
</evidence>
<feature type="transmembrane region" description="Helical" evidence="8">
    <location>
        <begin position="70"/>
        <end position="87"/>
    </location>
</feature>
<name>A0AAV4K802_9DEIO</name>
<dbReference type="InterPro" id="IPR004358">
    <property type="entry name" value="Sig_transdc_His_kin-like_C"/>
</dbReference>
<feature type="domain" description="Histidine kinase" evidence="9">
    <location>
        <begin position="299"/>
        <end position="512"/>
    </location>
</feature>
<dbReference type="SMART" id="SM00387">
    <property type="entry name" value="HATPase_c"/>
    <property type="match status" value="1"/>
</dbReference>
<keyword evidence="8" id="KW-1133">Transmembrane helix</keyword>
<dbReference type="EMBL" id="BMLZ01000024">
    <property type="protein sequence ID" value="GGP30299.1"/>
    <property type="molecule type" value="Genomic_DNA"/>
</dbReference>
<evidence type="ECO:0000256" key="4">
    <source>
        <dbReference type="ARBA" id="ARBA00022679"/>
    </source>
</evidence>
<keyword evidence="5" id="KW-0418">Kinase</keyword>
<dbReference type="Proteomes" id="UP000630135">
    <property type="component" value="Unassembled WGS sequence"/>
</dbReference>
<evidence type="ECO:0000256" key="7">
    <source>
        <dbReference type="SAM" id="Coils"/>
    </source>
</evidence>
<evidence type="ECO:0000256" key="5">
    <source>
        <dbReference type="ARBA" id="ARBA00022777"/>
    </source>
</evidence>
<gene>
    <name evidence="11" type="ORF">GCM10008021_19500</name>
    <name evidence="10" type="ORF">GCM10010914_22920</name>
</gene>
<dbReference type="InterPro" id="IPR050736">
    <property type="entry name" value="Sensor_HK_Regulatory"/>
</dbReference>
<dbReference type="InterPro" id="IPR003594">
    <property type="entry name" value="HATPase_dom"/>
</dbReference>
<dbReference type="AlphaFoldDB" id="A0AAV4K802"/>
<evidence type="ECO:0000313" key="10">
    <source>
        <dbReference type="EMBL" id="GGI87928.1"/>
    </source>
</evidence>
<dbReference type="Pfam" id="PF02518">
    <property type="entry name" value="HATPase_c"/>
    <property type="match status" value="1"/>
</dbReference>
<evidence type="ECO:0000313" key="11">
    <source>
        <dbReference type="EMBL" id="GGP30299.1"/>
    </source>
</evidence>
<dbReference type="Proteomes" id="UP000652720">
    <property type="component" value="Unassembled WGS sequence"/>
</dbReference>
<dbReference type="GO" id="GO:0000155">
    <property type="term" value="F:phosphorelay sensor kinase activity"/>
    <property type="evidence" value="ECO:0007669"/>
    <property type="project" value="InterPro"/>
</dbReference>
<dbReference type="InterPro" id="IPR005467">
    <property type="entry name" value="His_kinase_dom"/>
</dbReference>
<accession>A0AAV4K802</accession>
<dbReference type="InterPro" id="IPR036890">
    <property type="entry name" value="HATPase_C_sf"/>
</dbReference>
<dbReference type="PANTHER" id="PTHR43711:SF1">
    <property type="entry name" value="HISTIDINE KINASE 1"/>
    <property type="match status" value="1"/>
</dbReference>
<dbReference type="EC" id="2.7.13.3" evidence="2"/>
<keyword evidence="8" id="KW-0472">Membrane</keyword>
<evidence type="ECO:0000313" key="12">
    <source>
        <dbReference type="Proteomes" id="UP000630135"/>
    </source>
</evidence>
<evidence type="ECO:0000313" key="13">
    <source>
        <dbReference type="Proteomes" id="UP000652720"/>
    </source>
</evidence>
<dbReference type="CDD" id="cd00075">
    <property type="entry name" value="HATPase"/>
    <property type="match status" value="1"/>
</dbReference>
<keyword evidence="3" id="KW-0597">Phosphoprotein</keyword>
<sequence>MAQLTTRQVMRELFPPPKFPLSERTVWGVSLSLLLVVLVLDIATPASFAVGTVLSAAVALAALGESKRAVWPLTALAIGANVLAGVWNGTRDGVEEYHLANRAVSILTVLLVGYLTYRAREASEQTAALKEEERQLEREKARRQLAEDLGGPLGQAEFVERAAAALQRLTGASSVEIGAVDRAMLAQPYALSLAPDLNPAERPSRLNTRIPLEFLAHPVGAGDVWATDGGGVYLARLRRPTDGDLLLILAAPQTPPGLTTLAIRTLQPLLERTALLDDLRRNQEQLAERGELLRDLVYAFSHDLRTPLLANAMNMRAALKGAYGELPAPYRATLTNGLEANETLLNLADQLLSVAKFESGEAEGEEPEVVRLRETVLSVVNDLNPRAEAKSVTVETDLSGVTVLGRKHDLRRAVQNLVDNAIKFSPSGGTVTVQLTGDGDEAILSVQDSGPGIPAERLPRLFQRFRGGGAGSGSGLGLYLTRRIAEAHGGSVRYSRTARAQSQFILSLPEHHA</sequence>
<reference evidence="12" key="3">
    <citation type="journal article" date="2019" name="Int. J. Syst. Evol. Microbiol.">
        <title>The Global Catalogue of Microorganisms (GCM) 10K type strain sequencing project: providing services to taxonomists for standard genome sequencing and annotation.</title>
        <authorList>
            <consortium name="The Broad Institute Genomics Platform"/>
            <consortium name="The Broad Institute Genome Sequencing Center for Infectious Disease"/>
            <person name="Wu L."/>
            <person name="Ma J."/>
        </authorList>
    </citation>
    <scope>NUCLEOTIDE SEQUENCE [LARGE SCALE GENOMIC DNA]</scope>
    <source>
        <strain evidence="12">CGMCC 1.8884</strain>
    </source>
</reference>
<dbReference type="Gene3D" id="3.30.565.10">
    <property type="entry name" value="Histidine kinase-like ATPase, C-terminal domain"/>
    <property type="match status" value="1"/>
</dbReference>
<dbReference type="PRINTS" id="PR00344">
    <property type="entry name" value="BCTRLSENSOR"/>
</dbReference>
<dbReference type="SUPFAM" id="SSF47384">
    <property type="entry name" value="Homodimeric domain of signal transducing histidine kinase"/>
    <property type="match status" value="1"/>
</dbReference>
<comment type="caution">
    <text evidence="10">The sequence shown here is derived from an EMBL/GenBank/DDBJ whole genome shotgun (WGS) entry which is preliminary data.</text>
</comment>
<dbReference type="EMBL" id="BMMA01000024">
    <property type="protein sequence ID" value="GGI87928.1"/>
    <property type="molecule type" value="Genomic_DNA"/>
</dbReference>
<evidence type="ECO:0000256" key="1">
    <source>
        <dbReference type="ARBA" id="ARBA00000085"/>
    </source>
</evidence>
<dbReference type="SMART" id="SM00388">
    <property type="entry name" value="HisKA"/>
    <property type="match status" value="1"/>
</dbReference>
<keyword evidence="12" id="KW-1185">Reference proteome</keyword>
<evidence type="ECO:0000259" key="9">
    <source>
        <dbReference type="PROSITE" id="PS50109"/>
    </source>
</evidence>
<dbReference type="SUPFAM" id="SSF55874">
    <property type="entry name" value="ATPase domain of HSP90 chaperone/DNA topoisomerase II/histidine kinase"/>
    <property type="match status" value="1"/>
</dbReference>
<comment type="catalytic activity">
    <reaction evidence="1">
        <text>ATP + protein L-histidine = ADP + protein N-phospho-L-histidine.</text>
        <dbReference type="EC" id="2.7.13.3"/>
    </reaction>
</comment>
<dbReference type="InterPro" id="IPR036097">
    <property type="entry name" value="HisK_dim/P_sf"/>
</dbReference>
<evidence type="ECO:0000256" key="6">
    <source>
        <dbReference type="ARBA" id="ARBA00023012"/>
    </source>
</evidence>
<reference evidence="10" key="2">
    <citation type="journal article" date="2014" name="Int. J. Syst. Evol. Microbiol.">
        <title>Complete genome sequence of Corynebacterium casei LMG S-19264T (=DSM 44701T), isolated from a smear-ripened cheese.</title>
        <authorList>
            <consortium name="US DOE Joint Genome Institute (JGI-PGF)"/>
            <person name="Walter F."/>
            <person name="Albersmeier A."/>
            <person name="Kalinowski J."/>
            <person name="Ruckert C."/>
        </authorList>
    </citation>
    <scope>NUCLEOTIDE SEQUENCE</scope>
    <source>
        <strain evidence="10">CGMCC 1.8885</strain>
    </source>
</reference>
<keyword evidence="4" id="KW-0808">Transferase</keyword>
<protein>
    <recommendedName>
        <fullName evidence="2">histidine kinase</fullName>
        <ecNumber evidence="2">2.7.13.3</ecNumber>
    </recommendedName>
</protein>
<dbReference type="Gene3D" id="1.10.287.130">
    <property type="match status" value="1"/>
</dbReference>
<feature type="coiled-coil region" evidence="7">
    <location>
        <begin position="119"/>
        <end position="149"/>
    </location>
</feature>
<keyword evidence="6" id="KW-0902">Two-component regulatory system</keyword>
<organism evidence="10 13">
    <name type="scientific">Deinococcus wulumuqiensis</name>
    <dbReference type="NCBI Taxonomy" id="980427"/>
    <lineage>
        <taxon>Bacteria</taxon>
        <taxon>Thermotogati</taxon>
        <taxon>Deinococcota</taxon>
        <taxon>Deinococci</taxon>
        <taxon>Deinococcales</taxon>
        <taxon>Deinococcaceae</taxon>
        <taxon>Deinococcus</taxon>
    </lineage>
</organism>
<dbReference type="RefSeq" id="WP_017870646.1">
    <property type="nucleotide sequence ID" value="NZ_BMLZ01000024.1"/>
</dbReference>
<evidence type="ECO:0000256" key="8">
    <source>
        <dbReference type="SAM" id="Phobius"/>
    </source>
</evidence>
<dbReference type="InterPro" id="IPR003661">
    <property type="entry name" value="HisK_dim/P_dom"/>
</dbReference>
<reference evidence="10" key="4">
    <citation type="submission" date="2023-08" db="EMBL/GenBank/DDBJ databases">
        <authorList>
            <person name="Sun Q."/>
            <person name="Zhou Y."/>
        </authorList>
    </citation>
    <scope>NUCLEOTIDE SEQUENCE</scope>
    <source>
        <strain evidence="11">CGMCC 1.8884</strain>
        <strain evidence="10">CGMCC 1.8885</strain>
    </source>
</reference>
<dbReference type="PANTHER" id="PTHR43711">
    <property type="entry name" value="TWO-COMPONENT HISTIDINE KINASE"/>
    <property type="match status" value="1"/>
</dbReference>
<dbReference type="GeneID" id="59166885"/>
<dbReference type="PROSITE" id="PS50109">
    <property type="entry name" value="HIS_KIN"/>
    <property type="match status" value="1"/>
</dbReference>